<evidence type="ECO:0000313" key="3">
    <source>
        <dbReference type="Proteomes" id="UP000827892"/>
    </source>
</evidence>
<dbReference type="Proteomes" id="UP000827892">
    <property type="component" value="Chromosome X"/>
</dbReference>
<feature type="region of interest" description="Disordered" evidence="1">
    <location>
        <begin position="1"/>
        <end position="34"/>
    </location>
</feature>
<dbReference type="AlphaFoldDB" id="A0AAE8ZXQ4"/>
<organism evidence="2 3">
    <name type="scientific">Caenorhabditis briggsae</name>
    <dbReference type="NCBI Taxonomy" id="6238"/>
    <lineage>
        <taxon>Eukaryota</taxon>
        <taxon>Metazoa</taxon>
        <taxon>Ecdysozoa</taxon>
        <taxon>Nematoda</taxon>
        <taxon>Chromadorea</taxon>
        <taxon>Rhabditida</taxon>
        <taxon>Rhabditina</taxon>
        <taxon>Rhabditomorpha</taxon>
        <taxon>Rhabditoidea</taxon>
        <taxon>Rhabditidae</taxon>
        <taxon>Peloderinae</taxon>
        <taxon>Caenorhabditis</taxon>
    </lineage>
</organism>
<protein>
    <submittedName>
        <fullName evidence="2">Uncharacterized protein</fullName>
    </submittedName>
</protein>
<evidence type="ECO:0000313" key="2">
    <source>
        <dbReference type="EMBL" id="ULT84288.1"/>
    </source>
</evidence>
<accession>A0AAE8ZXQ4</accession>
<sequence>MGSKSSKRAETTVDSAESDASSEEANGLMTLSQEQVEGARGTLEEIMARMDVEKSLHGTASDRYKKMVKQKEILLEIIRLGQESCTIQKKFTVANHFASFRHLDVQTKIVSSSLETHV</sequence>
<gene>
    <name evidence="2" type="ORF">L3Y34_013159</name>
</gene>
<evidence type="ECO:0000256" key="1">
    <source>
        <dbReference type="SAM" id="MobiDB-lite"/>
    </source>
</evidence>
<name>A0AAE8ZXQ4_CAEBR</name>
<reference evidence="2 3" key="1">
    <citation type="submission" date="2022-05" db="EMBL/GenBank/DDBJ databases">
        <title>Chromosome-level reference genomes for two strains of Caenorhabditis briggsae: an improved platform for comparative genomics.</title>
        <authorList>
            <person name="Stevens L."/>
            <person name="Andersen E.C."/>
        </authorList>
    </citation>
    <scope>NUCLEOTIDE SEQUENCE [LARGE SCALE GENOMIC DNA]</scope>
    <source>
        <strain evidence="2">QX1410_ONT</strain>
        <tissue evidence="2">Whole-organism</tissue>
    </source>
</reference>
<dbReference type="EMBL" id="CP090896">
    <property type="protein sequence ID" value="ULT84288.1"/>
    <property type="molecule type" value="Genomic_DNA"/>
</dbReference>
<proteinExistence type="predicted"/>